<gene>
    <name evidence="1" type="ORF">HRTV-27_gp11</name>
</gene>
<proteinExistence type="predicted"/>
<name>A0AAE9BYB2_9CAUD</name>
<accession>A0AAE9BYB2</accession>
<dbReference type="Proteomes" id="UP000827260">
    <property type="component" value="Segment"/>
</dbReference>
<keyword evidence="2" id="KW-1185">Reference proteome</keyword>
<evidence type="ECO:0000313" key="1">
    <source>
        <dbReference type="EMBL" id="UBF22704.1"/>
    </source>
</evidence>
<dbReference type="EMBL" id="MZ334522">
    <property type="protein sequence ID" value="UBF22704.1"/>
    <property type="molecule type" value="Genomic_DNA"/>
</dbReference>
<protein>
    <submittedName>
        <fullName evidence="1">Lambda gpD-like head decoration protein</fullName>
    </submittedName>
</protein>
<evidence type="ECO:0000313" key="2">
    <source>
        <dbReference type="Proteomes" id="UP000827260"/>
    </source>
</evidence>
<organism evidence="1 2">
    <name type="scientific">Halorubrum tailed virus 27</name>
    <dbReference type="NCBI Taxonomy" id="2878008"/>
    <lineage>
        <taxon>Viruses</taxon>
        <taxon>Duplodnaviria</taxon>
        <taxon>Heunggongvirae</taxon>
        <taxon>Uroviricota</taxon>
        <taxon>Caudoviricetes</taxon>
        <taxon>Thumleimavirales</taxon>
        <taxon>Hafunaviridae</taxon>
        <taxon>Minorvirus</taxon>
        <taxon>Minorvirus thailandense</taxon>
        <taxon>Minorvirus HRTV27</taxon>
    </lineage>
</organism>
<reference evidence="1" key="1">
    <citation type="submission" date="2021-05" db="EMBL/GenBank/DDBJ databases">
        <title>Diversity, taxonomy and evolution of archaeal viruses of the class Caudoviricetes.</title>
        <authorList>
            <person name="Liu Y."/>
            <person name="Demina T.A."/>
            <person name="Roux S."/>
            <person name="Aiewsakun P."/>
            <person name="Kazlauskas D."/>
            <person name="Simmonds P."/>
            <person name="Prangishvili D."/>
            <person name="Oksanen H.M."/>
            <person name="Krupovic M."/>
        </authorList>
    </citation>
    <scope>NUCLEOTIDE SEQUENCE</scope>
    <source>
        <strain evidence="1">HRTV-27/27</strain>
    </source>
</reference>
<sequence>MADIKIATGAEQPINRHSAVAAEEFEQGDLVGFNGSGEFVKADASNGIAAVGMAMAPVRDLANYSAGPEKLAVEENYALVGRDRVTAIRFGIEAEDNDAELGVTGGDRVYLGDAGAVTTTAPSTAGDIVQVVGVGIAPERFSLDVSADHSVSA</sequence>